<dbReference type="AlphaFoldDB" id="A0A844FUJ6"/>
<comment type="caution">
    <text evidence="1">The sequence shown here is derived from an EMBL/GenBank/DDBJ whole genome shotgun (WGS) entry which is preliminary data.</text>
</comment>
<reference evidence="1 2" key="1">
    <citation type="submission" date="2019-08" db="EMBL/GenBank/DDBJ databases">
        <title>In-depth cultivation of the pig gut microbiome towards novel bacterial diversity and tailored functional studies.</title>
        <authorList>
            <person name="Wylensek D."/>
            <person name="Hitch T.C.A."/>
            <person name="Clavel T."/>
        </authorList>
    </citation>
    <scope>NUCLEOTIDE SEQUENCE [LARGE SCALE GENOMIC DNA]</scope>
    <source>
        <strain evidence="1 2">CA-Schmier-601-WT-3</strain>
    </source>
</reference>
<dbReference type="Proteomes" id="UP000442619">
    <property type="component" value="Unassembled WGS sequence"/>
</dbReference>
<organism evidence="1 2">
    <name type="scientific">Sharpea porci</name>
    <dbReference type="NCBI Taxonomy" id="2652286"/>
    <lineage>
        <taxon>Bacteria</taxon>
        <taxon>Bacillati</taxon>
        <taxon>Bacillota</taxon>
        <taxon>Erysipelotrichia</taxon>
        <taxon>Erysipelotrichales</taxon>
        <taxon>Coprobacillaceae</taxon>
        <taxon>Sharpea</taxon>
    </lineage>
</organism>
<proteinExistence type="predicted"/>
<evidence type="ECO:0000313" key="2">
    <source>
        <dbReference type="Proteomes" id="UP000442619"/>
    </source>
</evidence>
<keyword evidence="2" id="KW-1185">Reference proteome</keyword>
<evidence type="ECO:0000313" key="1">
    <source>
        <dbReference type="EMBL" id="MST89092.1"/>
    </source>
</evidence>
<dbReference type="RefSeq" id="WP_154515344.1">
    <property type="nucleotide sequence ID" value="NZ_JAQXUV010000006.1"/>
</dbReference>
<dbReference type="EMBL" id="VUNM01000009">
    <property type="protein sequence ID" value="MST89092.1"/>
    <property type="molecule type" value="Genomic_DNA"/>
</dbReference>
<protein>
    <submittedName>
        <fullName evidence="1">Uncharacterized protein</fullName>
    </submittedName>
</protein>
<name>A0A844FUJ6_9FIRM</name>
<accession>A0A844FUJ6</accession>
<gene>
    <name evidence="1" type="ORF">FYJ79_05815</name>
</gene>
<sequence>METIERNLQLENDPTHRSYYELLKCIPDSGDEIVKMDGESYQKMLRNIHLIAQETKPRLLKRIEEEPINVLGGSYDKKLLYALRKHIDALTHHSYCQIIGVEHYVDQLFILFDIFDILYFYRDEPMMEMKEVAVDISQCIDLLINELDGYDFDGDEEKLIIIYALSAILVYWRESMVKKTLDNRLADRLKTLLNTINQRFNIIDHYETLTAMALYHIAHSTEDLMPAVNYIDSLFDHLSPKKLMNFLHDFYGERVYVDIGVIDSYEFHVTSSSELFNKQKIVKVIQEIKKYYHAKASPKEIVVRIMKDWDENDTLREAEIKEISFLEDSMSAQEKIIRKNGDVNYSVLKLNSH</sequence>